<gene>
    <name evidence="3" type="ORF">ACFY35_14970</name>
</gene>
<keyword evidence="4" id="KW-1185">Reference proteome</keyword>
<dbReference type="SUPFAM" id="SSF55961">
    <property type="entry name" value="Bet v1-like"/>
    <property type="match status" value="1"/>
</dbReference>
<proteinExistence type="inferred from homology"/>
<dbReference type="Pfam" id="PF08327">
    <property type="entry name" value="AHSA1"/>
    <property type="match status" value="1"/>
</dbReference>
<dbReference type="InterPro" id="IPR013538">
    <property type="entry name" value="ASHA1/2-like_C"/>
</dbReference>
<dbReference type="InterPro" id="IPR023393">
    <property type="entry name" value="START-like_dom_sf"/>
</dbReference>
<evidence type="ECO:0000313" key="4">
    <source>
        <dbReference type="Proteomes" id="UP001602245"/>
    </source>
</evidence>
<accession>A0ABW6WEF9</accession>
<dbReference type="Gene3D" id="3.30.530.20">
    <property type="match status" value="1"/>
</dbReference>
<dbReference type="RefSeq" id="WP_020510260.1">
    <property type="nucleotide sequence ID" value="NZ_JBIAZU010000002.1"/>
</dbReference>
<organism evidence="3 4">
    <name type="scientific">Paractinoplanes globisporus</name>
    <dbReference type="NCBI Taxonomy" id="113565"/>
    <lineage>
        <taxon>Bacteria</taxon>
        <taxon>Bacillati</taxon>
        <taxon>Actinomycetota</taxon>
        <taxon>Actinomycetes</taxon>
        <taxon>Micromonosporales</taxon>
        <taxon>Micromonosporaceae</taxon>
        <taxon>Paractinoplanes</taxon>
    </lineage>
</organism>
<dbReference type="CDD" id="cd08891">
    <property type="entry name" value="SRPBCC_CalC"/>
    <property type="match status" value="1"/>
</dbReference>
<feature type="domain" description="Activator of Hsp90 ATPase homologue 1/2-like C-terminal" evidence="2">
    <location>
        <begin position="15"/>
        <end position="136"/>
    </location>
</feature>
<sequence length="155" mass="17394">MIGTTDAVRREVVVDVPPARAFELFTADMTTWWPAEHHIGSAPISEIIIEPRTGGRWYTKHEDGTETYTGFVHAWEPPGRLVVTWQIGADWKYHDDLVTTVEVHFEPEGDDRTRVRLEHRDLDAFGADAAAMRETFQGEGAWGATLAAYATVANK</sequence>
<evidence type="ECO:0000313" key="3">
    <source>
        <dbReference type="EMBL" id="MFF5290745.1"/>
    </source>
</evidence>
<evidence type="ECO:0000259" key="2">
    <source>
        <dbReference type="Pfam" id="PF08327"/>
    </source>
</evidence>
<comment type="similarity">
    <text evidence="1">Belongs to the AHA1 family.</text>
</comment>
<name>A0ABW6WEF9_9ACTN</name>
<dbReference type="Proteomes" id="UP001602245">
    <property type="component" value="Unassembled WGS sequence"/>
</dbReference>
<evidence type="ECO:0000256" key="1">
    <source>
        <dbReference type="ARBA" id="ARBA00006817"/>
    </source>
</evidence>
<protein>
    <submittedName>
        <fullName evidence="3">SRPBCC family protein</fullName>
    </submittedName>
</protein>
<dbReference type="EMBL" id="JBIAZU010000002">
    <property type="protein sequence ID" value="MFF5290745.1"/>
    <property type="molecule type" value="Genomic_DNA"/>
</dbReference>
<comment type="caution">
    <text evidence="3">The sequence shown here is derived from an EMBL/GenBank/DDBJ whole genome shotgun (WGS) entry which is preliminary data.</text>
</comment>
<reference evidence="3 4" key="1">
    <citation type="submission" date="2024-10" db="EMBL/GenBank/DDBJ databases">
        <title>The Natural Products Discovery Center: Release of the First 8490 Sequenced Strains for Exploring Actinobacteria Biosynthetic Diversity.</title>
        <authorList>
            <person name="Kalkreuter E."/>
            <person name="Kautsar S.A."/>
            <person name="Yang D."/>
            <person name="Bader C.D."/>
            <person name="Teijaro C.N."/>
            <person name="Fluegel L."/>
            <person name="Davis C.M."/>
            <person name="Simpson J.R."/>
            <person name="Lauterbach L."/>
            <person name="Steele A.D."/>
            <person name="Gui C."/>
            <person name="Meng S."/>
            <person name="Li G."/>
            <person name="Viehrig K."/>
            <person name="Ye F."/>
            <person name="Su P."/>
            <person name="Kiefer A.F."/>
            <person name="Nichols A."/>
            <person name="Cepeda A.J."/>
            <person name="Yan W."/>
            <person name="Fan B."/>
            <person name="Jiang Y."/>
            <person name="Adhikari A."/>
            <person name="Zheng C.-J."/>
            <person name="Schuster L."/>
            <person name="Cowan T.M."/>
            <person name="Smanski M.J."/>
            <person name="Chevrette M.G."/>
            <person name="De Carvalho L.P.S."/>
            <person name="Shen B."/>
        </authorList>
    </citation>
    <scope>NUCLEOTIDE SEQUENCE [LARGE SCALE GENOMIC DNA]</scope>
    <source>
        <strain evidence="3 4">NPDC000087</strain>
    </source>
</reference>